<comment type="caution">
    <text evidence="2">The sequence shown here is derived from an EMBL/GenBank/DDBJ whole genome shotgun (WGS) entry which is preliminary data.</text>
</comment>
<dbReference type="KEGG" id="ssck:SPSK_00954"/>
<reference evidence="2 3" key="2">
    <citation type="journal article" date="2015" name="Eukaryot. Cell">
        <title>Asexual propagation of a virulent clone complex in a human and feline outbreak of sporotrichosis.</title>
        <authorList>
            <person name="Teixeira Mde M."/>
            <person name="Rodrigues A.M."/>
            <person name="Tsui C.K."/>
            <person name="de Almeida L.G."/>
            <person name="Van Diepeningen A.D."/>
            <person name="van den Ende B.G."/>
            <person name="Fernandes G.F."/>
            <person name="Kano R."/>
            <person name="Hamelin R.C."/>
            <person name="Lopes-Bezerra L.M."/>
            <person name="Vasconcelos A.T."/>
            <person name="de Hoog S."/>
            <person name="de Camargo Z.P."/>
            <person name="Felipe M.S."/>
        </authorList>
    </citation>
    <scope>NUCLEOTIDE SEQUENCE [LARGE SCALE GENOMIC DNA]</scope>
    <source>
        <strain evidence="2 3">1099-18</strain>
    </source>
</reference>
<dbReference type="EMBL" id="AXCR01000011">
    <property type="protein sequence ID" value="KJR81850.1"/>
    <property type="molecule type" value="Genomic_DNA"/>
</dbReference>
<dbReference type="Proteomes" id="UP000033710">
    <property type="component" value="Unassembled WGS sequence"/>
</dbReference>
<feature type="region of interest" description="Disordered" evidence="1">
    <location>
        <begin position="39"/>
        <end position="84"/>
    </location>
</feature>
<organism evidence="2 3">
    <name type="scientific">Sporothrix schenckii 1099-18</name>
    <dbReference type="NCBI Taxonomy" id="1397361"/>
    <lineage>
        <taxon>Eukaryota</taxon>
        <taxon>Fungi</taxon>
        <taxon>Dikarya</taxon>
        <taxon>Ascomycota</taxon>
        <taxon>Pezizomycotina</taxon>
        <taxon>Sordariomycetes</taxon>
        <taxon>Sordariomycetidae</taxon>
        <taxon>Ophiostomatales</taxon>
        <taxon>Ophiostomataceae</taxon>
        <taxon>Sporothrix</taxon>
    </lineage>
</organism>
<proteinExistence type="predicted"/>
<dbReference type="GeneID" id="27663172"/>
<sequence>MTFTTSNGPSRSTRRISQFLSRAILPLPPPFRLRIQYGRTNTQRRSAVPGDKRRKVGATRGTLPVLLPDSPAPNGSNAQGGPGP</sequence>
<name>A0A0F2LZC1_SPOSC</name>
<evidence type="ECO:0000313" key="2">
    <source>
        <dbReference type="EMBL" id="KJR81850.1"/>
    </source>
</evidence>
<evidence type="ECO:0000313" key="3">
    <source>
        <dbReference type="Proteomes" id="UP000033710"/>
    </source>
</evidence>
<evidence type="ECO:0000256" key="1">
    <source>
        <dbReference type="SAM" id="MobiDB-lite"/>
    </source>
</evidence>
<gene>
    <name evidence="2" type="ORF">SPSK_00954</name>
</gene>
<accession>A0A0F2LZC1</accession>
<dbReference type="VEuPathDB" id="FungiDB:SPSK_00954"/>
<dbReference type="RefSeq" id="XP_016584526.1">
    <property type="nucleotide sequence ID" value="XM_016727895.1"/>
</dbReference>
<reference evidence="2 3" key="1">
    <citation type="journal article" date="2014" name="BMC Genomics">
        <title>Comparative genomics of the major fungal agents of human and animal Sporotrichosis: Sporothrix schenckii and Sporothrix brasiliensis.</title>
        <authorList>
            <person name="Teixeira M.M."/>
            <person name="de Almeida L.G."/>
            <person name="Kubitschek-Barreira P."/>
            <person name="Alves F.L."/>
            <person name="Kioshima E.S."/>
            <person name="Abadio A.K."/>
            <person name="Fernandes L."/>
            <person name="Derengowski L.S."/>
            <person name="Ferreira K.S."/>
            <person name="Souza R.C."/>
            <person name="Ruiz J.C."/>
            <person name="de Andrade N.C."/>
            <person name="Paes H.C."/>
            <person name="Nicola A.M."/>
            <person name="Albuquerque P."/>
            <person name="Gerber A.L."/>
            <person name="Martins V.P."/>
            <person name="Peconick L.D."/>
            <person name="Neto A.V."/>
            <person name="Chaucanez C.B."/>
            <person name="Silva P.A."/>
            <person name="Cunha O.L."/>
            <person name="de Oliveira F.F."/>
            <person name="dos Santos T.C."/>
            <person name="Barros A.L."/>
            <person name="Soares M.A."/>
            <person name="de Oliveira L.M."/>
            <person name="Marini M.M."/>
            <person name="Villalobos-Duno H."/>
            <person name="Cunha M.M."/>
            <person name="de Hoog S."/>
            <person name="da Silveira J.F."/>
            <person name="Henrissat B."/>
            <person name="Nino-Vega G.A."/>
            <person name="Cisalpino P.S."/>
            <person name="Mora-Montes H.M."/>
            <person name="Almeida S.R."/>
            <person name="Stajich J.E."/>
            <person name="Lopes-Bezerra L.M."/>
            <person name="Vasconcelos A.T."/>
            <person name="Felipe M.S."/>
        </authorList>
    </citation>
    <scope>NUCLEOTIDE SEQUENCE [LARGE SCALE GENOMIC DNA]</scope>
    <source>
        <strain evidence="2 3">1099-18</strain>
    </source>
</reference>
<dbReference type="AlphaFoldDB" id="A0A0F2LZC1"/>
<protein>
    <submittedName>
        <fullName evidence="2">Uncharacterized protein</fullName>
    </submittedName>
</protein>